<comment type="catalytic activity">
    <reaction evidence="2">
        <text>L-homoserine + succinyl-CoA = O-succinyl-L-homoserine + CoA</text>
        <dbReference type="Rhea" id="RHEA:22008"/>
        <dbReference type="ChEBI" id="CHEBI:57287"/>
        <dbReference type="ChEBI" id="CHEBI:57292"/>
        <dbReference type="ChEBI" id="CHEBI:57476"/>
        <dbReference type="ChEBI" id="CHEBI:57661"/>
        <dbReference type="EC" id="2.3.1.46"/>
    </reaction>
</comment>
<feature type="active site" evidence="2 3">
    <location>
        <position position="352"/>
    </location>
</feature>
<evidence type="ECO:0000256" key="2">
    <source>
        <dbReference type="HAMAP-Rule" id="MF_00296"/>
    </source>
</evidence>
<dbReference type="HAMAP" id="MF_00296">
    <property type="entry name" value="MetX_acyltransf"/>
    <property type="match status" value="1"/>
</dbReference>
<feature type="active site" evidence="2 3">
    <location>
        <position position="319"/>
    </location>
</feature>
<dbReference type="EMBL" id="REFJ01000001">
    <property type="protein sequence ID" value="RMA82216.1"/>
    <property type="molecule type" value="Genomic_DNA"/>
</dbReference>
<dbReference type="GO" id="GO:0004414">
    <property type="term" value="F:homoserine O-acetyltransferase activity"/>
    <property type="evidence" value="ECO:0007669"/>
    <property type="project" value="TreeGrafter"/>
</dbReference>
<dbReference type="AlphaFoldDB" id="A0A3M0ACD5"/>
<evidence type="ECO:0000259" key="4">
    <source>
        <dbReference type="Pfam" id="PF00561"/>
    </source>
</evidence>
<dbReference type="NCBIfam" id="TIGR01392">
    <property type="entry name" value="homoserO_Ac_trn"/>
    <property type="match status" value="1"/>
</dbReference>
<reference evidence="5 6" key="1">
    <citation type="submission" date="2018-10" db="EMBL/GenBank/DDBJ databases">
        <title>Genomic Encyclopedia of Type Strains, Phase IV (KMG-IV): sequencing the most valuable type-strain genomes for metagenomic binning, comparative biology and taxonomic classification.</title>
        <authorList>
            <person name="Goeker M."/>
        </authorList>
    </citation>
    <scope>NUCLEOTIDE SEQUENCE [LARGE SCALE GENOMIC DNA]</scope>
    <source>
        <strain evidence="5 6">DSM 25080</strain>
    </source>
</reference>
<keyword evidence="1 2" id="KW-0808">Transferase</keyword>
<dbReference type="Pfam" id="PF00561">
    <property type="entry name" value="Abhydrolase_1"/>
    <property type="match status" value="1"/>
</dbReference>
<accession>A0A3M0ACD5</accession>
<dbReference type="PIRSF" id="PIRSF000443">
    <property type="entry name" value="Homoser_Ac_trans"/>
    <property type="match status" value="1"/>
</dbReference>
<evidence type="ECO:0000256" key="1">
    <source>
        <dbReference type="ARBA" id="ARBA00022679"/>
    </source>
</evidence>
<dbReference type="NCBIfam" id="NF001209">
    <property type="entry name" value="PRK00175.1"/>
    <property type="match status" value="1"/>
</dbReference>
<keyword evidence="2" id="KW-0963">Cytoplasm</keyword>
<keyword evidence="2" id="KW-0012">Acyltransferase</keyword>
<comment type="caution">
    <text evidence="2">Lacks conserved residue(s) required for the propagation of feature annotation.</text>
</comment>
<comment type="similarity">
    <text evidence="2">Belongs to the AB hydrolase superfamily. MetX family.</text>
</comment>
<feature type="binding site" evidence="2">
    <location>
        <position position="353"/>
    </location>
    <ligand>
        <name>substrate</name>
    </ligand>
</feature>
<protein>
    <recommendedName>
        <fullName evidence="2">Homoserine O-succinyltransferase</fullName>
        <shortName evidence="2">HST</shortName>
        <ecNumber evidence="2">2.3.1.46</ecNumber>
    </recommendedName>
    <alternativeName>
        <fullName evidence="2">Homoserine transsuccinylase</fullName>
        <shortName evidence="2">HTS</shortName>
    </alternativeName>
</protein>
<comment type="subcellular location">
    <subcellularLocation>
        <location evidence="2">Cytoplasm</location>
    </subcellularLocation>
</comment>
<organism evidence="5 6">
    <name type="scientific">Umboniibacter marinipuniceus</name>
    <dbReference type="NCBI Taxonomy" id="569599"/>
    <lineage>
        <taxon>Bacteria</taxon>
        <taxon>Pseudomonadati</taxon>
        <taxon>Pseudomonadota</taxon>
        <taxon>Gammaproteobacteria</taxon>
        <taxon>Cellvibrionales</taxon>
        <taxon>Cellvibrionaceae</taxon>
        <taxon>Umboniibacter</taxon>
    </lineage>
</organism>
<keyword evidence="6" id="KW-1185">Reference proteome</keyword>
<feature type="domain" description="AB hydrolase-1" evidence="4">
    <location>
        <begin position="46"/>
        <end position="344"/>
    </location>
</feature>
<dbReference type="SUPFAM" id="SSF53474">
    <property type="entry name" value="alpha/beta-Hydrolases"/>
    <property type="match status" value="1"/>
</dbReference>
<proteinExistence type="inferred from homology"/>
<comment type="function">
    <text evidence="2">Transfers a succinyl group from succinyl-CoA to L-homoserine, forming succinyl-L-homoserine.</text>
</comment>
<dbReference type="RefSeq" id="WP_121875561.1">
    <property type="nucleotide sequence ID" value="NZ_REFJ01000001.1"/>
</dbReference>
<dbReference type="PANTHER" id="PTHR32268:SF11">
    <property type="entry name" value="HOMOSERINE O-ACETYLTRANSFERASE"/>
    <property type="match status" value="1"/>
</dbReference>
<evidence type="ECO:0000313" key="6">
    <source>
        <dbReference type="Proteomes" id="UP000267187"/>
    </source>
</evidence>
<dbReference type="InterPro" id="IPR008220">
    <property type="entry name" value="HAT_MetX-like"/>
</dbReference>
<dbReference type="Proteomes" id="UP000267187">
    <property type="component" value="Unassembled WGS sequence"/>
</dbReference>
<comment type="subunit">
    <text evidence="2">Homodimer.</text>
</comment>
<dbReference type="InterPro" id="IPR000073">
    <property type="entry name" value="AB_hydrolase_1"/>
</dbReference>
<dbReference type="GO" id="GO:0008899">
    <property type="term" value="F:homoserine O-succinyltransferase activity"/>
    <property type="evidence" value="ECO:0007669"/>
    <property type="project" value="UniProtKB-UniRule"/>
</dbReference>
<dbReference type="OrthoDB" id="9800754at2"/>
<feature type="active site" description="Nucleophile" evidence="2 3">
    <location>
        <position position="152"/>
    </location>
</feature>
<dbReference type="GO" id="GO:0009086">
    <property type="term" value="P:methionine biosynthetic process"/>
    <property type="evidence" value="ECO:0007669"/>
    <property type="project" value="UniProtKB-UniRule"/>
</dbReference>
<sequence length="376" mass="41721">MTTQTLIVHDQFFEHRDTLTLANGGELAGYRLAVQTYGELNESATNAILICHALTGNQHVTGKYSADDKKSGWWSDYVGPGKAIDTNHFFVVGVNNIGGCNGSTGPESENPDTGEPWAEQFPSLRVRDWVKCQHWLMGELGVRQWAAVVGGSLGGMQAMRWCVDYPEALRHCIVIASASHLTAQNIAFNELARQAIKADPAFHQGQFKAKGTIPETGVALARMIGHVTYLSGDGMNERFGRELRKGSFALGQGDDIQFQVESYLQHQGSGFANRFDANSYVLLTRVLDFFDLARDFNNQLELAFAETRAKFLVLAFSTDWRFSPQRSEEIVDALIKAGREVSYAEIQSDKGHDAFLIPNSRYEAILSAYMSRVLHD</sequence>
<dbReference type="PANTHER" id="PTHR32268">
    <property type="entry name" value="HOMOSERINE O-ACETYLTRANSFERASE"/>
    <property type="match status" value="1"/>
</dbReference>
<evidence type="ECO:0000313" key="5">
    <source>
        <dbReference type="EMBL" id="RMA82216.1"/>
    </source>
</evidence>
<feature type="site" description="Important for acyl-CoA specificity" evidence="2">
    <location>
        <position position="321"/>
    </location>
</feature>
<keyword evidence="2" id="KW-0486">Methionine biosynthesis</keyword>
<gene>
    <name evidence="2" type="primary">metXS</name>
    <name evidence="5" type="ORF">DFR27_0164</name>
</gene>
<evidence type="ECO:0000256" key="3">
    <source>
        <dbReference type="PIRSR" id="PIRSR000443-1"/>
    </source>
</evidence>
<comment type="caution">
    <text evidence="5">The sequence shown here is derived from an EMBL/GenBank/DDBJ whole genome shotgun (WGS) entry which is preliminary data.</text>
</comment>
<dbReference type="GO" id="GO:0005737">
    <property type="term" value="C:cytoplasm"/>
    <property type="evidence" value="ECO:0007669"/>
    <property type="project" value="UniProtKB-SubCell"/>
</dbReference>
<dbReference type="EC" id="2.3.1.46" evidence="2"/>
<dbReference type="UniPathway" id="UPA00051">
    <property type="reaction ID" value="UER00075"/>
</dbReference>
<dbReference type="GO" id="GO:0009092">
    <property type="term" value="P:homoserine metabolic process"/>
    <property type="evidence" value="ECO:0007669"/>
    <property type="project" value="TreeGrafter"/>
</dbReference>
<keyword evidence="2" id="KW-0028">Amino-acid biosynthesis</keyword>
<comment type="pathway">
    <text evidence="2">Amino-acid biosynthesis; L-methionine biosynthesis via de novo pathway; O-succinyl-L-homoserine from L-homoserine: step 1/1.</text>
</comment>
<dbReference type="Gene3D" id="3.40.50.1820">
    <property type="entry name" value="alpha/beta hydrolase"/>
    <property type="match status" value="1"/>
</dbReference>
<name>A0A3M0ACD5_9GAMM</name>
<dbReference type="Gene3D" id="1.10.1740.110">
    <property type="match status" value="1"/>
</dbReference>
<feature type="binding site" evidence="2">
    <location>
        <position position="222"/>
    </location>
    <ligand>
        <name>substrate</name>
    </ligand>
</feature>
<dbReference type="InterPro" id="IPR029058">
    <property type="entry name" value="AB_hydrolase_fold"/>
</dbReference>